<organism evidence="2 3">
    <name type="scientific">Oldenlandia corymbosa var. corymbosa</name>
    <dbReference type="NCBI Taxonomy" id="529605"/>
    <lineage>
        <taxon>Eukaryota</taxon>
        <taxon>Viridiplantae</taxon>
        <taxon>Streptophyta</taxon>
        <taxon>Embryophyta</taxon>
        <taxon>Tracheophyta</taxon>
        <taxon>Spermatophyta</taxon>
        <taxon>Magnoliopsida</taxon>
        <taxon>eudicotyledons</taxon>
        <taxon>Gunneridae</taxon>
        <taxon>Pentapetalae</taxon>
        <taxon>asterids</taxon>
        <taxon>lamiids</taxon>
        <taxon>Gentianales</taxon>
        <taxon>Rubiaceae</taxon>
        <taxon>Rubioideae</taxon>
        <taxon>Spermacoceae</taxon>
        <taxon>Hedyotis-Oldenlandia complex</taxon>
        <taxon>Oldenlandia</taxon>
    </lineage>
</organism>
<evidence type="ECO:0000259" key="1">
    <source>
        <dbReference type="Pfam" id="PF20167"/>
    </source>
</evidence>
<proteinExistence type="predicted"/>
<gene>
    <name evidence="2" type="ORF">OLC1_LOCUS22088</name>
</gene>
<dbReference type="AlphaFoldDB" id="A0AAV1E653"/>
<reference evidence="2" key="1">
    <citation type="submission" date="2023-03" db="EMBL/GenBank/DDBJ databases">
        <authorList>
            <person name="Julca I."/>
        </authorList>
    </citation>
    <scope>NUCLEOTIDE SEQUENCE</scope>
</reference>
<name>A0AAV1E653_OLDCO</name>
<dbReference type="Proteomes" id="UP001161247">
    <property type="component" value="Chromosome 8"/>
</dbReference>
<keyword evidence="3" id="KW-1185">Reference proteome</keyword>
<evidence type="ECO:0000313" key="3">
    <source>
        <dbReference type="Proteomes" id="UP001161247"/>
    </source>
</evidence>
<feature type="domain" description="Putative plant transposon protein" evidence="1">
    <location>
        <begin position="51"/>
        <end position="213"/>
    </location>
</feature>
<protein>
    <submittedName>
        <fullName evidence="2">OLC1v1016525C1</fullName>
    </submittedName>
</protein>
<accession>A0AAV1E653</accession>
<dbReference type="EMBL" id="OX459125">
    <property type="protein sequence ID" value="CAI9115590.1"/>
    <property type="molecule type" value="Genomic_DNA"/>
</dbReference>
<dbReference type="InterPro" id="IPR046796">
    <property type="entry name" value="Transposase_32_dom"/>
</dbReference>
<dbReference type="Pfam" id="PF20167">
    <property type="entry name" value="Transposase_32"/>
    <property type="match status" value="1"/>
</dbReference>
<sequence length="213" mass="25009">MAPCVKQTARRRTLQIEGSSFPWVQSVLPLVSIPDSDNNESDKAGIERRLNEPRDWNLFHMNKVWEFYKENRKRKVVIERRFLNEGERRYIFVRGFTLEVSTEAIREVLGLSEVHNDWQADVASLPVKVDIWNFIKRVLYNNHKEVEWTLDKHGDPKSFDAKHLKDECRGWFNFVCTNIIPSNSRQHVSFNRALLVYAIVKDVTINVAPIISQ</sequence>
<evidence type="ECO:0000313" key="2">
    <source>
        <dbReference type="EMBL" id="CAI9115590.1"/>
    </source>
</evidence>